<name>A0A1V6NNL8_PENDC</name>
<evidence type="ECO:0000256" key="10">
    <source>
        <dbReference type="ARBA" id="ARBA00023016"/>
    </source>
</evidence>
<dbReference type="InterPro" id="IPR018181">
    <property type="entry name" value="Heat_shock_70_CS"/>
</dbReference>
<evidence type="ECO:0000256" key="3">
    <source>
        <dbReference type="ARBA" id="ARBA00007381"/>
    </source>
</evidence>
<feature type="region of interest" description="Disordered" evidence="15">
    <location>
        <begin position="651"/>
        <end position="671"/>
    </location>
</feature>
<dbReference type="InterPro" id="IPR043129">
    <property type="entry name" value="ATPase_NBD"/>
</dbReference>
<evidence type="ECO:0000256" key="5">
    <source>
        <dbReference type="ARBA" id="ARBA00019933"/>
    </source>
</evidence>
<dbReference type="PRINTS" id="PR00301">
    <property type="entry name" value="HEATSHOCK70"/>
</dbReference>
<dbReference type="OMA" id="VQRDIKH"/>
<evidence type="ECO:0000256" key="11">
    <source>
        <dbReference type="ARBA" id="ARBA00023186"/>
    </source>
</evidence>
<dbReference type="SUPFAM" id="SSF100920">
    <property type="entry name" value="Heat shock protein 70kD (HSP70), peptide-binding domain"/>
    <property type="match status" value="1"/>
</dbReference>
<dbReference type="GO" id="GO:0006986">
    <property type="term" value="P:response to unfolded protein"/>
    <property type="evidence" value="ECO:0007669"/>
    <property type="project" value="UniProtKB-ARBA"/>
</dbReference>
<evidence type="ECO:0000313" key="18">
    <source>
        <dbReference type="Proteomes" id="UP000191522"/>
    </source>
</evidence>
<gene>
    <name evidence="17" type="ORF">PENDEC_c048G02752</name>
</gene>
<feature type="compositionally biased region" description="Acidic residues" evidence="15">
    <location>
        <begin position="660"/>
        <end position="671"/>
    </location>
</feature>
<evidence type="ECO:0000256" key="7">
    <source>
        <dbReference type="ARBA" id="ARBA00022741"/>
    </source>
</evidence>
<comment type="similarity">
    <text evidence="3 14">Belongs to the heat shock protein 70 family.</text>
</comment>
<evidence type="ECO:0000256" key="8">
    <source>
        <dbReference type="ARBA" id="ARBA00022824"/>
    </source>
</evidence>
<evidence type="ECO:0000256" key="12">
    <source>
        <dbReference type="ARBA" id="ARBA00031728"/>
    </source>
</evidence>
<dbReference type="Pfam" id="PF00012">
    <property type="entry name" value="HSP70"/>
    <property type="match status" value="1"/>
</dbReference>
<feature type="signal peptide" evidence="16">
    <location>
        <begin position="1"/>
        <end position="39"/>
    </location>
</feature>
<dbReference type="FunFam" id="3.30.420.40:FF:000026">
    <property type="entry name" value="Heat shock protein 70"/>
    <property type="match status" value="1"/>
</dbReference>
<dbReference type="Gene3D" id="3.30.30.30">
    <property type="match status" value="1"/>
</dbReference>
<dbReference type="InterPro" id="IPR029047">
    <property type="entry name" value="HSP70_peptide-bd_sf"/>
</dbReference>
<dbReference type="FunFam" id="2.60.34.10:FF:000002">
    <property type="entry name" value="Heat shock 70 kDa"/>
    <property type="match status" value="1"/>
</dbReference>
<dbReference type="GO" id="GO:0005524">
    <property type="term" value="F:ATP binding"/>
    <property type="evidence" value="ECO:0007669"/>
    <property type="project" value="UniProtKB-KW"/>
</dbReference>
<dbReference type="PROSITE" id="PS01036">
    <property type="entry name" value="HSP70_3"/>
    <property type="match status" value="1"/>
</dbReference>
<dbReference type="STRING" id="69771.A0A1V6NNL8"/>
<evidence type="ECO:0000256" key="1">
    <source>
        <dbReference type="ARBA" id="ARBA00002226"/>
    </source>
</evidence>
<keyword evidence="10" id="KW-0346">Stress response</keyword>
<dbReference type="EC" id="3.6.4.10" evidence="4"/>
<dbReference type="InterPro" id="IPR042050">
    <property type="entry name" value="BIP_NBD"/>
</dbReference>
<evidence type="ECO:0000256" key="16">
    <source>
        <dbReference type="SAM" id="SignalP"/>
    </source>
</evidence>
<dbReference type="FunFam" id="3.30.30.30:FF:000001">
    <property type="entry name" value="heat shock 70 kDa protein-like"/>
    <property type="match status" value="1"/>
</dbReference>
<protein>
    <recommendedName>
        <fullName evidence="5">Endoplasmic reticulum chaperone BiP</fullName>
        <ecNumber evidence="4">3.6.4.10</ecNumber>
    </recommendedName>
    <alternativeName>
        <fullName evidence="12">Immunoglobulin heavy chain-binding protein homolog</fullName>
    </alternativeName>
</protein>
<dbReference type="PANTHER" id="PTHR19375">
    <property type="entry name" value="HEAT SHOCK PROTEIN 70KDA"/>
    <property type="match status" value="1"/>
</dbReference>
<evidence type="ECO:0000256" key="13">
    <source>
        <dbReference type="ARBA" id="ARBA00048056"/>
    </source>
</evidence>
<dbReference type="Gene3D" id="1.20.1270.10">
    <property type="match status" value="1"/>
</dbReference>
<dbReference type="OrthoDB" id="2401965at2759"/>
<dbReference type="Gene3D" id="3.30.420.40">
    <property type="match status" value="2"/>
</dbReference>
<dbReference type="AlphaFoldDB" id="A0A1V6NNL8"/>
<organism evidence="17 18">
    <name type="scientific">Penicillium decumbens</name>
    <dbReference type="NCBI Taxonomy" id="69771"/>
    <lineage>
        <taxon>Eukaryota</taxon>
        <taxon>Fungi</taxon>
        <taxon>Dikarya</taxon>
        <taxon>Ascomycota</taxon>
        <taxon>Pezizomycotina</taxon>
        <taxon>Eurotiomycetes</taxon>
        <taxon>Eurotiomycetidae</taxon>
        <taxon>Eurotiales</taxon>
        <taxon>Aspergillaceae</taxon>
        <taxon>Penicillium</taxon>
    </lineage>
</organism>
<keyword evidence="8" id="KW-0256">Endoplasmic reticulum</keyword>
<comment type="catalytic activity">
    <reaction evidence="13">
        <text>ATP + H2O = ADP + phosphate + H(+)</text>
        <dbReference type="Rhea" id="RHEA:13065"/>
        <dbReference type="ChEBI" id="CHEBI:15377"/>
        <dbReference type="ChEBI" id="CHEBI:15378"/>
        <dbReference type="ChEBI" id="CHEBI:30616"/>
        <dbReference type="ChEBI" id="CHEBI:43474"/>
        <dbReference type="ChEBI" id="CHEBI:456216"/>
        <dbReference type="EC" id="3.6.4.10"/>
    </reaction>
</comment>
<evidence type="ECO:0000256" key="4">
    <source>
        <dbReference type="ARBA" id="ARBA00012554"/>
    </source>
</evidence>
<dbReference type="SUPFAM" id="SSF100934">
    <property type="entry name" value="Heat shock protein 70kD (HSP70), C-terminal subdomain"/>
    <property type="match status" value="1"/>
</dbReference>
<dbReference type="PROSITE" id="PS00329">
    <property type="entry name" value="HSP70_2"/>
    <property type="match status" value="1"/>
</dbReference>
<sequence>MPRFATREGASKPFTWTTVFYLLFVLLAPLALFGTTAQAQDDAVENYGTVVGIDLGTTYSCVGVMQNGKVEILVNDQGNRITPSYVAFTDEERLVGDAAKNQYAANPTRTIFDVKRLIGRKFDDKDTQKDAKNFPFKVVNKDGKPHVKVEVNKTPKTFTPEEISAMILGKMKEIAESYLGKGVTHAVVTVPAYFNDAQRQATKDAGTIAGLNVLRVVNEPTAAAIAYGLDKSGDERQVIVYDLGGGTFDVSLLSIDNGVFEVLATAGDTHLGGEDFDHRVMDYLVKQYNKKNNVDVTKDLKSMGKLKREVEKAKRTLSSQMSTRIEIEAFHNGNDFSETLTRAKFEELNMDLFKKTLKPVEQVLKDAKVKKSEIDDIVLVGGSTRIPKVQSLLEEFFGGKKASKGINPDEAVAFGAAVQGGILSGEEGTGDLVLMDVNPLTMGIETTGGVMTKLIPRNTVIPTRKSQIFSTAADNQPTVLIQVFEGERSMTKDNNLLGKFELTGIPPAPRGVPQIEVAFDLDANGILKVSASDKGTGKAESITITNDKGRLSQEEIDRMVAEAEEYAEEDKAMKNKIEARNGLENYAFSLKNQVNDENGLGGQIDEDDKQTILDAVKETIDWLEDNAATAAAEDFEEQKEQLSGVAYPITSKLYGSGAPPEDDEPMDHDEL</sequence>
<comment type="subcellular location">
    <subcellularLocation>
        <location evidence="2">Endoplasmic reticulum lumen</location>
    </subcellularLocation>
</comment>
<dbReference type="InterPro" id="IPR013126">
    <property type="entry name" value="Hsp_70_fam"/>
</dbReference>
<dbReference type="Gene3D" id="2.60.34.10">
    <property type="entry name" value="Substrate Binding Domain Of DNAk, Chain A, domain 1"/>
    <property type="match status" value="1"/>
</dbReference>
<dbReference type="Gene3D" id="3.90.640.10">
    <property type="entry name" value="Actin, Chain A, domain 4"/>
    <property type="match status" value="1"/>
</dbReference>
<accession>A0A1V6NNL8</accession>
<dbReference type="GO" id="GO:0140662">
    <property type="term" value="F:ATP-dependent protein folding chaperone"/>
    <property type="evidence" value="ECO:0007669"/>
    <property type="project" value="InterPro"/>
</dbReference>
<keyword evidence="7 14" id="KW-0547">Nucleotide-binding</keyword>
<evidence type="ECO:0000256" key="2">
    <source>
        <dbReference type="ARBA" id="ARBA00004319"/>
    </source>
</evidence>
<dbReference type="FunFam" id="3.90.640.10:FF:000153">
    <property type="entry name" value="Endoplasmic reticulum chaperone BiP"/>
    <property type="match status" value="1"/>
</dbReference>
<reference evidence="18" key="1">
    <citation type="journal article" date="2017" name="Nat. Microbiol.">
        <title>Global analysis of biosynthetic gene clusters reveals vast potential of secondary metabolite production in Penicillium species.</title>
        <authorList>
            <person name="Nielsen J.C."/>
            <person name="Grijseels S."/>
            <person name="Prigent S."/>
            <person name="Ji B."/>
            <person name="Dainat J."/>
            <person name="Nielsen K.F."/>
            <person name="Frisvad J.C."/>
            <person name="Workman M."/>
            <person name="Nielsen J."/>
        </authorList>
    </citation>
    <scope>NUCLEOTIDE SEQUENCE [LARGE SCALE GENOMIC DNA]</scope>
    <source>
        <strain evidence="18">IBT 11843</strain>
    </source>
</reference>
<dbReference type="NCBIfam" id="NF001413">
    <property type="entry name" value="PRK00290.1"/>
    <property type="match status" value="1"/>
</dbReference>
<dbReference type="FunFam" id="1.20.1270.10:FF:000009">
    <property type="entry name" value="DnaK-type molecular chaperone BiP"/>
    <property type="match status" value="1"/>
</dbReference>
<proteinExistence type="inferred from homology"/>
<keyword evidence="9 14" id="KW-0067">ATP-binding</keyword>
<dbReference type="Proteomes" id="UP000191522">
    <property type="component" value="Unassembled WGS sequence"/>
</dbReference>
<dbReference type="InterPro" id="IPR029048">
    <property type="entry name" value="HSP70_C_sf"/>
</dbReference>
<evidence type="ECO:0000256" key="6">
    <source>
        <dbReference type="ARBA" id="ARBA00022729"/>
    </source>
</evidence>
<keyword evidence="18" id="KW-1185">Reference proteome</keyword>
<evidence type="ECO:0000256" key="15">
    <source>
        <dbReference type="SAM" id="MobiDB-lite"/>
    </source>
</evidence>
<keyword evidence="6 16" id="KW-0732">Signal</keyword>
<comment type="function">
    <text evidence="1">Probably plays a role in facilitating the assembly of multimeric protein complexes inside the ER. Is required for secretory polypeptide translocation. May physically associate with SEC63 protein in the endoplasmic reticulum and this interaction may be regulated by ATP hydrolysis.</text>
</comment>
<dbReference type="SUPFAM" id="SSF53067">
    <property type="entry name" value="Actin-like ATPase domain"/>
    <property type="match status" value="2"/>
</dbReference>
<dbReference type="EMBL" id="MDYL01000048">
    <property type="protein sequence ID" value="OQD66324.1"/>
    <property type="molecule type" value="Genomic_DNA"/>
</dbReference>
<comment type="caution">
    <text evidence="17">The sequence shown here is derived from an EMBL/GenBank/DDBJ whole genome shotgun (WGS) entry which is preliminary data.</text>
</comment>
<evidence type="ECO:0000256" key="9">
    <source>
        <dbReference type="ARBA" id="ARBA00022840"/>
    </source>
</evidence>
<dbReference type="PROSITE" id="PS00297">
    <property type="entry name" value="HSP70_1"/>
    <property type="match status" value="1"/>
</dbReference>
<dbReference type="CDD" id="cd10241">
    <property type="entry name" value="ASKHA_NBD_HSP70_BiP"/>
    <property type="match status" value="1"/>
</dbReference>
<dbReference type="GO" id="GO:0005788">
    <property type="term" value="C:endoplasmic reticulum lumen"/>
    <property type="evidence" value="ECO:0007669"/>
    <property type="project" value="UniProtKB-SubCell"/>
</dbReference>
<evidence type="ECO:0000256" key="14">
    <source>
        <dbReference type="RuleBase" id="RU003322"/>
    </source>
</evidence>
<keyword evidence="11" id="KW-0143">Chaperone</keyword>
<feature type="chain" id="PRO_5012166959" description="Endoplasmic reticulum chaperone BiP" evidence="16">
    <location>
        <begin position="40"/>
        <end position="671"/>
    </location>
</feature>
<dbReference type="FunFam" id="3.30.420.40:FF:000172">
    <property type="entry name" value="Heat shock 70 kDa protein"/>
    <property type="match status" value="1"/>
</dbReference>
<evidence type="ECO:0000313" key="17">
    <source>
        <dbReference type="EMBL" id="OQD66324.1"/>
    </source>
</evidence>